<comment type="caution">
    <text evidence="5">The sequence shown here is derived from an EMBL/GenBank/DDBJ whole genome shotgun (WGS) entry which is preliminary data.</text>
</comment>
<feature type="modified residue" description="4-aspartylphosphate" evidence="2">
    <location>
        <position position="59"/>
    </location>
</feature>
<evidence type="ECO:0000256" key="1">
    <source>
        <dbReference type="ARBA" id="ARBA00023125"/>
    </source>
</evidence>
<evidence type="ECO:0000256" key="2">
    <source>
        <dbReference type="PROSITE-ProRule" id="PRU00169"/>
    </source>
</evidence>
<dbReference type="InterPro" id="IPR001789">
    <property type="entry name" value="Sig_transdc_resp-reg_receiver"/>
</dbReference>
<protein>
    <submittedName>
        <fullName evidence="5">Two-component system response regulator NarL</fullName>
    </submittedName>
</protein>
<dbReference type="Pfam" id="PF00072">
    <property type="entry name" value="Response_reg"/>
    <property type="match status" value="1"/>
</dbReference>
<dbReference type="GO" id="GO:0000160">
    <property type="term" value="P:phosphorelay signal transduction system"/>
    <property type="evidence" value="ECO:0007669"/>
    <property type="project" value="InterPro"/>
</dbReference>
<evidence type="ECO:0000313" key="6">
    <source>
        <dbReference type="Proteomes" id="UP000214610"/>
    </source>
</evidence>
<dbReference type="PROSITE" id="PS50043">
    <property type="entry name" value="HTH_LUXR_2"/>
    <property type="match status" value="1"/>
</dbReference>
<dbReference type="SUPFAM" id="SSF46894">
    <property type="entry name" value="C-terminal effector domain of the bipartite response regulators"/>
    <property type="match status" value="1"/>
</dbReference>
<dbReference type="CDD" id="cd06170">
    <property type="entry name" value="LuxR_C_like"/>
    <property type="match status" value="1"/>
</dbReference>
<evidence type="ECO:0000259" key="3">
    <source>
        <dbReference type="PROSITE" id="PS50043"/>
    </source>
</evidence>
<dbReference type="EMBL" id="NHMP01000002">
    <property type="protein sequence ID" value="OXE50255.1"/>
    <property type="molecule type" value="Genomic_DNA"/>
</dbReference>
<dbReference type="SMART" id="SM00448">
    <property type="entry name" value="REC"/>
    <property type="match status" value="1"/>
</dbReference>
<dbReference type="Pfam" id="PF00196">
    <property type="entry name" value="GerE"/>
    <property type="match status" value="1"/>
</dbReference>
<dbReference type="AlphaFoldDB" id="A0A227KRL3"/>
<keyword evidence="1" id="KW-0238">DNA-binding</keyword>
<gene>
    <name evidence="5" type="ORF">ADH67_04500</name>
</gene>
<evidence type="ECO:0000313" key="5">
    <source>
        <dbReference type="EMBL" id="OXE50255.1"/>
    </source>
</evidence>
<dbReference type="InterPro" id="IPR000792">
    <property type="entry name" value="Tscrpt_reg_LuxR_C"/>
</dbReference>
<feature type="domain" description="HTH luxR-type" evidence="3">
    <location>
        <begin position="149"/>
        <end position="214"/>
    </location>
</feature>
<dbReference type="GeneID" id="78361901"/>
<dbReference type="Gene3D" id="3.40.50.2300">
    <property type="match status" value="1"/>
</dbReference>
<dbReference type="Proteomes" id="UP000214610">
    <property type="component" value="Unassembled WGS sequence"/>
</dbReference>
<dbReference type="PROSITE" id="PS00622">
    <property type="entry name" value="HTH_LUXR_1"/>
    <property type="match status" value="1"/>
</dbReference>
<name>A0A227KRL3_9BURK</name>
<sequence length="217" mass="23791">MAENEITKIFVVDDHPLFRKGVVQLLQLNPNFQVIGEAGTFEAAVAGITSKEPDLVLLDLNMKGTSGIEILSAIKKHDPSIKVVMLTVSDSPNDLLQAIKTGADGYLLKDLEPEEILENINRAIEGQVVLSPVLTNALAEALKEKRDESSRSLQGLTEKELMVLKGVSQGLSNKLIARELNISDGTVKVHVKHILKKLNFHSRVEAAIWVSENNIKL</sequence>
<dbReference type="InterPro" id="IPR039420">
    <property type="entry name" value="WalR-like"/>
</dbReference>
<keyword evidence="2" id="KW-0597">Phosphoprotein</keyword>
<proteinExistence type="predicted"/>
<dbReference type="PANTHER" id="PTHR43214">
    <property type="entry name" value="TWO-COMPONENT RESPONSE REGULATOR"/>
    <property type="match status" value="1"/>
</dbReference>
<dbReference type="RefSeq" id="WP_066593838.1">
    <property type="nucleotide sequence ID" value="NZ_CAJTBZ010000005.1"/>
</dbReference>
<dbReference type="GO" id="GO:0003677">
    <property type="term" value="F:DNA binding"/>
    <property type="evidence" value="ECO:0007669"/>
    <property type="project" value="UniProtKB-KW"/>
</dbReference>
<dbReference type="SMART" id="SM00421">
    <property type="entry name" value="HTH_LUXR"/>
    <property type="match status" value="1"/>
</dbReference>
<dbReference type="InterPro" id="IPR016032">
    <property type="entry name" value="Sig_transdc_resp-reg_C-effctor"/>
</dbReference>
<dbReference type="GO" id="GO:0006355">
    <property type="term" value="P:regulation of DNA-templated transcription"/>
    <property type="evidence" value="ECO:0007669"/>
    <property type="project" value="InterPro"/>
</dbReference>
<dbReference type="PANTHER" id="PTHR43214:SF38">
    <property type="entry name" value="NITRATE_NITRITE RESPONSE REGULATOR PROTEIN NARL"/>
    <property type="match status" value="1"/>
</dbReference>
<reference evidence="6" key="1">
    <citation type="submission" date="2017-05" db="EMBL/GenBank/DDBJ databases">
        <title>Improved OligoMM genomes.</title>
        <authorList>
            <person name="Garzetti D."/>
        </authorList>
    </citation>
    <scope>NUCLEOTIDE SEQUENCE [LARGE SCALE GENOMIC DNA]</scope>
    <source>
        <strain evidence="6">YL45</strain>
    </source>
</reference>
<dbReference type="SUPFAM" id="SSF52172">
    <property type="entry name" value="CheY-like"/>
    <property type="match status" value="1"/>
</dbReference>
<organism evidence="5 6">
    <name type="scientific">Turicimonas muris</name>
    <dbReference type="NCBI Taxonomy" id="1796652"/>
    <lineage>
        <taxon>Bacteria</taxon>
        <taxon>Pseudomonadati</taxon>
        <taxon>Pseudomonadota</taxon>
        <taxon>Betaproteobacteria</taxon>
        <taxon>Burkholderiales</taxon>
        <taxon>Sutterellaceae</taxon>
        <taxon>Turicimonas</taxon>
    </lineage>
</organism>
<dbReference type="PROSITE" id="PS50110">
    <property type="entry name" value="RESPONSE_REGULATORY"/>
    <property type="match status" value="1"/>
</dbReference>
<dbReference type="InterPro" id="IPR011006">
    <property type="entry name" value="CheY-like_superfamily"/>
</dbReference>
<keyword evidence="6" id="KW-1185">Reference proteome</keyword>
<feature type="domain" description="Response regulatory" evidence="4">
    <location>
        <begin position="8"/>
        <end position="124"/>
    </location>
</feature>
<dbReference type="NCBIfam" id="NF007935">
    <property type="entry name" value="PRK10651.1"/>
    <property type="match status" value="1"/>
</dbReference>
<accession>A0A227KRL3</accession>
<evidence type="ECO:0000259" key="4">
    <source>
        <dbReference type="PROSITE" id="PS50110"/>
    </source>
</evidence>
<dbReference type="PRINTS" id="PR00038">
    <property type="entry name" value="HTHLUXR"/>
</dbReference>